<protein>
    <submittedName>
        <fullName evidence="2">Uncharacterized protein</fullName>
    </submittedName>
</protein>
<name>A0A3G9IW76_9ACTN</name>
<proteinExistence type="predicted"/>
<evidence type="ECO:0000256" key="1">
    <source>
        <dbReference type="SAM" id="Phobius"/>
    </source>
</evidence>
<reference evidence="2 3" key="1">
    <citation type="submission" date="2018-11" db="EMBL/GenBank/DDBJ databases">
        <title>Complete genome sequence of Nocardioides baekrokdamisoli strain KCTC 39748.</title>
        <authorList>
            <person name="Kang S.W."/>
            <person name="Lee K.C."/>
            <person name="Kim K.K."/>
            <person name="Kim J.S."/>
            <person name="Kim D.S."/>
            <person name="Ko S.H."/>
            <person name="Yang S.H."/>
            <person name="Shin Y.K."/>
            <person name="Lee J.S."/>
        </authorList>
    </citation>
    <scope>NUCLEOTIDE SEQUENCE [LARGE SCALE GENOMIC DNA]</scope>
    <source>
        <strain evidence="2 3">KCTC 39748</strain>
    </source>
</reference>
<keyword evidence="1" id="KW-0472">Membrane</keyword>
<dbReference type="AlphaFoldDB" id="A0A3G9IW76"/>
<keyword evidence="1" id="KW-0812">Transmembrane</keyword>
<dbReference type="Proteomes" id="UP000271573">
    <property type="component" value="Chromosome"/>
</dbReference>
<accession>A0A3G9IW76</accession>
<evidence type="ECO:0000313" key="2">
    <source>
        <dbReference type="EMBL" id="BBH17951.1"/>
    </source>
</evidence>
<gene>
    <name evidence="2" type="ORF">Back2_22380</name>
</gene>
<dbReference type="EMBL" id="AP019307">
    <property type="protein sequence ID" value="BBH17951.1"/>
    <property type="molecule type" value="Genomic_DNA"/>
</dbReference>
<organism evidence="2 3">
    <name type="scientific">Nocardioides baekrokdamisoli</name>
    <dbReference type="NCBI Taxonomy" id="1804624"/>
    <lineage>
        <taxon>Bacteria</taxon>
        <taxon>Bacillati</taxon>
        <taxon>Actinomycetota</taxon>
        <taxon>Actinomycetes</taxon>
        <taxon>Propionibacteriales</taxon>
        <taxon>Nocardioidaceae</taxon>
        <taxon>Nocardioides</taxon>
    </lineage>
</organism>
<keyword evidence="3" id="KW-1185">Reference proteome</keyword>
<feature type="transmembrane region" description="Helical" evidence="1">
    <location>
        <begin position="34"/>
        <end position="57"/>
    </location>
</feature>
<sequence>MSEMPHLNAIGNSFFNGNQWAVVTPHHWNDALPAWAVDVAAILATVAALITLTLVFAQS</sequence>
<dbReference type="KEGG" id="nbe:Back2_22380"/>
<evidence type="ECO:0000313" key="3">
    <source>
        <dbReference type="Proteomes" id="UP000271573"/>
    </source>
</evidence>
<dbReference type="RefSeq" id="WP_125569332.1">
    <property type="nucleotide sequence ID" value="NZ_AP019307.1"/>
</dbReference>
<keyword evidence="1" id="KW-1133">Transmembrane helix</keyword>